<feature type="compositionally biased region" description="Polar residues" evidence="2">
    <location>
        <begin position="320"/>
        <end position="331"/>
    </location>
</feature>
<dbReference type="PANTHER" id="PTHR21666">
    <property type="entry name" value="PEPTIDASE-RELATED"/>
    <property type="match status" value="1"/>
</dbReference>
<dbReference type="PROSITE" id="PS51782">
    <property type="entry name" value="LYSM"/>
    <property type="match status" value="2"/>
</dbReference>
<dbReference type="Gene3D" id="2.70.70.10">
    <property type="entry name" value="Glucose Permease (Domain IIA)"/>
    <property type="match status" value="1"/>
</dbReference>
<dbReference type="GO" id="GO:0004222">
    <property type="term" value="F:metalloendopeptidase activity"/>
    <property type="evidence" value="ECO:0007669"/>
    <property type="project" value="TreeGrafter"/>
</dbReference>
<evidence type="ECO:0000256" key="1">
    <source>
        <dbReference type="ARBA" id="ARBA00038420"/>
    </source>
</evidence>
<dbReference type="Gene3D" id="3.10.350.10">
    <property type="entry name" value="LysM domain"/>
    <property type="match status" value="2"/>
</dbReference>
<feature type="compositionally biased region" description="Polar residues" evidence="2">
    <location>
        <begin position="286"/>
        <end position="306"/>
    </location>
</feature>
<feature type="compositionally biased region" description="Polar residues" evidence="2">
    <location>
        <begin position="37"/>
        <end position="48"/>
    </location>
</feature>
<dbReference type="InterPro" id="IPR016047">
    <property type="entry name" value="M23ase_b-sheet_dom"/>
</dbReference>
<keyword evidence="5" id="KW-1185">Reference proteome</keyword>
<dbReference type="SUPFAM" id="SSF54106">
    <property type="entry name" value="LysM domain"/>
    <property type="match status" value="2"/>
</dbReference>
<dbReference type="SMART" id="SM00257">
    <property type="entry name" value="LysM"/>
    <property type="match status" value="2"/>
</dbReference>
<dbReference type="OrthoDB" id="9795421at2"/>
<evidence type="ECO:0000256" key="2">
    <source>
        <dbReference type="SAM" id="MobiDB-lite"/>
    </source>
</evidence>
<proteinExistence type="inferred from homology"/>
<evidence type="ECO:0000313" key="5">
    <source>
        <dbReference type="Proteomes" id="UP000263993"/>
    </source>
</evidence>
<dbReference type="Pfam" id="PF01551">
    <property type="entry name" value="Peptidase_M23"/>
    <property type="match status" value="1"/>
</dbReference>
<dbReference type="SUPFAM" id="SSF51261">
    <property type="entry name" value="Duplicated hybrid motif"/>
    <property type="match status" value="1"/>
</dbReference>
<protein>
    <submittedName>
        <fullName evidence="4">LysM peptidoglycan-binding domain-containing protein</fullName>
    </submittedName>
</protein>
<feature type="region of interest" description="Disordered" evidence="2">
    <location>
        <begin position="255"/>
        <end position="346"/>
    </location>
</feature>
<accession>A0A371B0M6</accession>
<dbReference type="Pfam" id="PF01476">
    <property type="entry name" value="LysM"/>
    <property type="match status" value="2"/>
</dbReference>
<dbReference type="EMBL" id="QRGO01000003">
    <property type="protein sequence ID" value="RDV01087.1"/>
    <property type="molecule type" value="Genomic_DNA"/>
</dbReference>
<dbReference type="InterPro" id="IPR018392">
    <property type="entry name" value="LysM"/>
</dbReference>
<sequence>MSRAVVSFPSRVGPRVAAVAALGIALAGCSNSSRFDSPYPTASRQTTPMRGEVTGSIATRPPAPTTRITSQPLPTPPQTVASGGGTSGGSQGLGAYRPAQRYGDVTGSVSSPPQPAGQWTWDGGHPVTVGNGETVDMIARRQGVPVSAILQTNGISDASQVRPGQRLVIPRYVSTAAPAQPAPQVAAPAYTPAPAPTPVAHAAPAAGANVHVIAPGESLIGVSRRYGTTLTELARYNGISPYTRVNVGDRIKVPGNSRQTVAQQSKPVAPQPQRYAAATPAPQVARPQTTAAQTSTWPNNTQQVAQPRTIPIDRAPAAEPTQSVRMVSQETPKAEPAPEKAAEPAGSLQSFRWPVHGRVIAGFGSKPNGTQNDGINIAVPEGTQIKAADDGVVAYSGNELKGYGNLVLVRHANGYVSAYANASELLVKRGDTIRRGQVIALSGQTGNVTSPQLHFEIRKGSTPVDPTKYLASN</sequence>
<dbReference type="RefSeq" id="WP_115518603.1">
    <property type="nucleotide sequence ID" value="NZ_QRGO01000003.1"/>
</dbReference>
<dbReference type="CDD" id="cd00118">
    <property type="entry name" value="LysM"/>
    <property type="match status" value="1"/>
</dbReference>
<feature type="compositionally biased region" description="Low complexity" evidence="2">
    <location>
        <begin position="56"/>
        <end position="70"/>
    </location>
</feature>
<feature type="domain" description="LysM" evidence="3">
    <location>
        <begin position="209"/>
        <end position="253"/>
    </location>
</feature>
<gene>
    <name evidence="4" type="ORF">DXH78_17755</name>
</gene>
<dbReference type="AlphaFoldDB" id="A0A371B0M6"/>
<dbReference type="InterPro" id="IPR050570">
    <property type="entry name" value="Cell_wall_metabolism_enzyme"/>
</dbReference>
<feature type="domain" description="LysM" evidence="3">
    <location>
        <begin position="125"/>
        <end position="169"/>
    </location>
</feature>
<feature type="compositionally biased region" description="Basic and acidic residues" evidence="2">
    <location>
        <begin position="332"/>
        <end position="342"/>
    </location>
</feature>
<feature type="compositionally biased region" description="Gly residues" evidence="2">
    <location>
        <begin position="82"/>
        <end position="92"/>
    </location>
</feature>
<dbReference type="CDD" id="cd12797">
    <property type="entry name" value="M23_peptidase"/>
    <property type="match status" value="1"/>
</dbReference>
<organism evidence="4 5">
    <name type="scientific">Undibacter mobilis</name>
    <dbReference type="NCBI Taxonomy" id="2292256"/>
    <lineage>
        <taxon>Bacteria</taxon>
        <taxon>Pseudomonadati</taxon>
        <taxon>Pseudomonadota</taxon>
        <taxon>Alphaproteobacteria</taxon>
        <taxon>Hyphomicrobiales</taxon>
        <taxon>Nitrobacteraceae</taxon>
        <taxon>Undibacter</taxon>
    </lineage>
</organism>
<evidence type="ECO:0000313" key="4">
    <source>
        <dbReference type="EMBL" id="RDV01087.1"/>
    </source>
</evidence>
<dbReference type="PROSITE" id="PS51257">
    <property type="entry name" value="PROKAR_LIPOPROTEIN"/>
    <property type="match status" value="1"/>
</dbReference>
<dbReference type="Proteomes" id="UP000263993">
    <property type="component" value="Unassembled WGS sequence"/>
</dbReference>
<feature type="compositionally biased region" description="Polar residues" evidence="2">
    <location>
        <begin position="256"/>
        <end position="266"/>
    </location>
</feature>
<evidence type="ECO:0000259" key="3">
    <source>
        <dbReference type="PROSITE" id="PS51782"/>
    </source>
</evidence>
<dbReference type="InterPro" id="IPR036779">
    <property type="entry name" value="LysM_dom_sf"/>
</dbReference>
<dbReference type="PANTHER" id="PTHR21666:SF263">
    <property type="entry name" value="MUREIN HYDROLASE ACTIVATOR NLPD"/>
    <property type="match status" value="1"/>
</dbReference>
<dbReference type="InterPro" id="IPR011055">
    <property type="entry name" value="Dup_hybrid_motif"/>
</dbReference>
<feature type="region of interest" description="Disordered" evidence="2">
    <location>
        <begin position="37"/>
        <end position="124"/>
    </location>
</feature>
<reference evidence="5" key="1">
    <citation type="submission" date="2018-08" db="EMBL/GenBank/DDBJ databases">
        <authorList>
            <person name="Kim S.-J."/>
            <person name="Jung G.-Y."/>
        </authorList>
    </citation>
    <scope>NUCLEOTIDE SEQUENCE [LARGE SCALE GENOMIC DNA]</scope>
    <source>
        <strain evidence="5">GY_H</strain>
    </source>
</reference>
<comment type="similarity">
    <text evidence="1">Belongs to the E.coli NlpD/Haemophilus LppB family.</text>
</comment>
<comment type="caution">
    <text evidence="4">The sequence shown here is derived from an EMBL/GenBank/DDBJ whole genome shotgun (WGS) entry which is preliminary data.</text>
</comment>
<name>A0A371B0M6_9BRAD</name>